<feature type="transmembrane region" description="Helical" evidence="6">
    <location>
        <begin position="93"/>
        <end position="115"/>
    </location>
</feature>
<keyword evidence="2 6" id="KW-0812">Transmembrane</keyword>
<dbReference type="InterPro" id="IPR049326">
    <property type="entry name" value="Rhodopsin_dom_fungi"/>
</dbReference>
<organism evidence="8 9">
    <name type="scientific">Clonostachys chloroleuca</name>
    <dbReference type="NCBI Taxonomy" id="1926264"/>
    <lineage>
        <taxon>Eukaryota</taxon>
        <taxon>Fungi</taxon>
        <taxon>Dikarya</taxon>
        <taxon>Ascomycota</taxon>
        <taxon>Pezizomycotina</taxon>
        <taxon>Sordariomycetes</taxon>
        <taxon>Hypocreomycetidae</taxon>
        <taxon>Hypocreales</taxon>
        <taxon>Bionectriaceae</taxon>
        <taxon>Clonostachys</taxon>
    </lineage>
</organism>
<evidence type="ECO:0000256" key="3">
    <source>
        <dbReference type="ARBA" id="ARBA00022989"/>
    </source>
</evidence>
<evidence type="ECO:0000313" key="9">
    <source>
        <dbReference type="Proteomes" id="UP001160390"/>
    </source>
</evidence>
<accession>A0AA35QC07</accession>
<feature type="transmembrane region" description="Helical" evidence="6">
    <location>
        <begin position="127"/>
        <end position="151"/>
    </location>
</feature>
<dbReference type="AlphaFoldDB" id="A0AA35QC07"/>
<dbReference type="PANTHER" id="PTHR33048">
    <property type="entry name" value="PTH11-LIKE INTEGRAL MEMBRANE PROTEIN (AFU_ORTHOLOGUE AFUA_5G11245)"/>
    <property type="match status" value="1"/>
</dbReference>
<evidence type="ECO:0000256" key="1">
    <source>
        <dbReference type="ARBA" id="ARBA00004141"/>
    </source>
</evidence>
<feature type="domain" description="Rhodopsin" evidence="7">
    <location>
        <begin position="21"/>
        <end position="266"/>
    </location>
</feature>
<sequence>MLTLEAESWVWYGVASLIVLARIVSRRMLLGSFKRFQIDDYLVLLAMATHTVFIYFLIVVDNTPNNLIDPNNPEDNVTFTPENIQERIRGSKAIFVVEQMQCCTIWIIKACILLMCSRITINTEQKFIVKIAAVYTTVCFIVMETLCFAAWCRPFSQYWAIPPANIQCATYLNHLITNLVVNLSSDLLIFFIPFPLFFRSSLDLKQKFVLSCIFAVGIFTMVCAILSKTYSFIDPFSNNWTYWYVRESSTAIICANLPPTWPLIRKVFAIKSSNSTKANYYARSARPINAHS</sequence>
<evidence type="ECO:0000256" key="2">
    <source>
        <dbReference type="ARBA" id="ARBA00022692"/>
    </source>
</evidence>
<keyword evidence="4 6" id="KW-0472">Membrane</keyword>
<proteinExistence type="inferred from homology"/>
<feature type="transmembrane region" description="Helical" evidence="6">
    <location>
        <begin position="41"/>
        <end position="60"/>
    </location>
</feature>
<evidence type="ECO:0000256" key="5">
    <source>
        <dbReference type="ARBA" id="ARBA00038359"/>
    </source>
</evidence>
<comment type="caution">
    <text evidence="8">The sequence shown here is derived from an EMBL/GenBank/DDBJ whole genome shotgun (WGS) entry which is preliminary data.</text>
</comment>
<evidence type="ECO:0000256" key="4">
    <source>
        <dbReference type="ARBA" id="ARBA00023136"/>
    </source>
</evidence>
<dbReference type="Proteomes" id="UP001160390">
    <property type="component" value="Unassembled WGS sequence"/>
</dbReference>
<feature type="transmembrane region" description="Helical" evidence="6">
    <location>
        <begin position="171"/>
        <end position="196"/>
    </location>
</feature>
<evidence type="ECO:0000256" key="6">
    <source>
        <dbReference type="SAM" id="Phobius"/>
    </source>
</evidence>
<protein>
    <recommendedName>
        <fullName evidence="7">Rhodopsin domain-containing protein</fullName>
    </recommendedName>
</protein>
<evidence type="ECO:0000313" key="8">
    <source>
        <dbReference type="EMBL" id="CAI6099243.1"/>
    </source>
</evidence>
<dbReference type="EMBL" id="CABFNP030001316">
    <property type="protein sequence ID" value="CAI6099243.1"/>
    <property type="molecule type" value="Genomic_DNA"/>
</dbReference>
<feature type="transmembrane region" description="Helical" evidence="6">
    <location>
        <begin position="12"/>
        <end position="29"/>
    </location>
</feature>
<keyword evidence="3 6" id="KW-1133">Transmembrane helix</keyword>
<dbReference type="InterPro" id="IPR052337">
    <property type="entry name" value="SAT4-like"/>
</dbReference>
<gene>
    <name evidence="8" type="ORF">CCHLO57077_00009509</name>
</gene>
<name>A0AA35QC07_9HYPO</name>
<dbReference type="Pfam" id="PF20684">
    <property type="entry name" value="Fung_rhodopsin"/>
    <property type="match status" value="1"/>
</dbReference>
<feature type="transmembrane region" description="Helical" evidence="6">
    <location>
        <begin position="208"/>
        <end position="227"/>
    </location>
</feature>
<keyword evidence="9" id="KW-1185">Reference proteome</keyword>
<dbReference type="GO" id="GO:0016020">
    <property type="term" value="C:membrane"/>
    <property type="evidence" value="ECO:0007669"/>
    <property type="project" value="UniProtKB-SubCell"/>
</dbReference>
<reference evidence="8" key="1">
    <citation type="submission" date="2023-01" db="EMBL/GenBank/DDBJ databases">
        <authorList>
            <person name="Piombo E."/>
        </authorList>
    </citation>
    <scope>NUCLEOTIDE SEQUENCE</scope>
</reference>
<evidence type="ECO:0000259" key="7">
    <source>
        <dbReference type="Pfam" id="PF20684"/>
    </source>
</evidence>
<comment type="subcellular location">
    <subcellularLocation>
        <location evidence="1">Membrane</location>
        <topology evidence="1">Multi-pass membrane protein</topology>
    </subcellularLocation>
</comment>
<comment type="similarity">
    <text evidence="5">Belongs to the SAT4 family.</text>
</comment>
<dbReference type="PANTHER" id="PTHR33048:SF47">
    <property type="entry name" value="INTEGRAL MEMBRANE PROTEIN-RELATED"/>
    <property type="match status" value="1"/>
</dbReference>